<dbReference type="AlphaFoldDB" id="A0A179FF98"/>
<dbReference type="SMART" id="SM00248">
    <property type="entry name" value="ANK"/>
    <property type="match status" value="7"/>
</dbReference>
<dbReference type="GeneID" id="28848612"/>
<keyword evidence="1" id="KW-0677">Repeat</keyword>
<reference evidence="4 5" key="1">
    <citation type="journal article" date="2016" name="PLoS Pathog.">
        <title>Biosynthesis of antibiotic leucinostatins in bio-control fungus Purpureocillium lilacinum and their inhibition on phytophthora revealed by genome mining.</title>
        <authorList>
            <person name="Wang G."/>
            <person name="Liu Z."/>
            <person name="Lin R."/>
            <person name="Li E."/>
            <person name="Mao Z."/>
            <person name="Ling J."/>
            <person name="Yang Y."/>
            <person name="Yin W.B."/>
            <person name="Xie B."/>
        </authorList>
    </citation>
    <scope>NUCLEOTIDE SEQUENCE [LARGE SCALE GENOMIC DNA]</scope>
    <source>
        <strain evidence="4">170</strain>
    </source>
</reference>
<dbReference type="Gene3D" id="1.25.40.20">
    <property type="entry name" value="Ankyrin repeat-containing domain"/>
    <property type="match status" value="1"/>
</dbReference>
<evidence type="ECO:0000313" key="4">
    <source>
        <dbReference type="EMBL" id="OAQ64077.2"/>
    </source>
</evidence>
<dbReference type="PROSITE" id="PS50297">
    <property type="entry name" value="ANK_REP_REGION"/>
    <property type="match status" value="1"/>
</dbReference>
<organism evidence="4 5">
    <name type="scientific">Pochonia chlamydosporia 170</name>
    <dbReference type="NCBI Taxonomy" id="1380566"/>
    <lineage>
        <taxon>Eukaryota</taxon>
        <taxon>Fungi</taxon>
        <taxon>Dikarya</taxon>
        <taxon>Ascomycota</taxon>
        <taxon>Pezizomycotina</taxon>
        <taxon>Sordariomycetes</taxon>
        <taxon>Hypocreomycetidae</taxon>
        <taxon>Hypocreales</taxon>
        <taxon>Clavicipitaceae</taxon>
        <taxon>Pochonia</taxon>
    </lineage>
</organism>
<dbReference type="OrthoDB" id="4772757at2759"/>
<protein>
    <submittedName>
        <fullName evidence="4">Ankyrin repeats (3 copies) domain-containing protein</fullName>
    </submittedName>
</protein>
<gene>
    <name evidence="4" type="ORF">VFPPC_05419</name>
</gene>
<comment type="caution">
    <text evidence="4">The sequence shown here is derived from an EMBL/GenBank/DDBJ whole genome shotgun (WGS) entry which is preliminary data.</text>
</comment>
<dbReference type="KEGG" id="pchm:VFPPC_05419"/>
<evidence type="ECO:0000313" key="5">
    <source>
        <dbReference type="Proteomes" id="UP000078397"/>
    </source>
</evidence>
<keyword evidence="5" id="KW-1185">Reference proteome</keyword>
<name>A0A179FF98_METCM</name>
<dbReference type="Proteomes" id="UP000078397">
    <property type="component" value="Unassembled WGS sequence"/>
</dbReference>
<dbReference type="PANTHER" id="PTHR10039">
    <property type="entry name" value="AMELOGENIN"/>
    <property type="match status" value="1"/>
</dbReference>
<feature type="domain" description="Nephrocystin 3-like N-terminal" evidence="3">
    <location>
        <begin position="188"/>
        <end position="351"/>
    </location>
</feature>
<dbReference type="PANTHER" id="PTHR10039:SF15">
    <property type="entry name" value="NACHT DOMAIN-CONTAINING PROTEIN"/>
    <property type="match status" value="1"/>
</dbReference>
<dbReference type="InterPro" id="IPR002110">
    <property type="entry name" value="Ankyrin_rpt"/>
</dbReference>
<dbReference type="Pfam" id="PF12796">
    <property type="entry name" value="Ank_2"/>
    <property type="match status" value="2"/>
</dbReference>
<dbReference type="PROSITE" id="PS50088">
    <property type="entry name" value="ANK_REPEAT"/>
    <property type="match status" value="1"/>
</dbReference>
<feature type="repeat" description="ANK" evidence="2">
    <location>
        <begin position="730"/>
        <end position="762"/>
    </location>
</feature>
<dbReference type="SUPFAM" id="SSF48403">
    <property type="entry name" value="Ankyrin repeat"/>
    <property type="match status" value="1"/>
</dbReference>
<evidence type="ECO:0000256" key="1">
    <source>
        <dbReference type="ARBA" id="ARBA00022737"/>
    </source>
</evidence>
<dbReference type="EMBL" id="LSBJ02000005">
    <property type="protein sequence ID" value="OAQ64077.2"/>
    <property type="molecule type" value="Genomic_DNA"/>
</dbReference>
<dbReference type="InterPro" id="IPR027417">
    <property type="entry name" value="P-loop_NTPase"/>
</dbReference>
<dbReference type="InterPro" id="IPR056884">
    <property type="entry name" value="NPHP3-like_N"/>
</dbReference>
<proteinExistence type="predicted"/>
<accession>A0A179FF98</accession>
<keyword evidence="2" id="KW-0040">ANK repeat</keyword>
<sequence>MDPVSFASAAASLLGVTVQITGSLYGQWDYSSPLLAERLIYELSQLRNVLQSLELTALSLTQPIIVSKDLLICLHDIKDALVSLGSELLASDSSQVFRFQRYDLPWNSFGTPGLSRPTKLPFTPSAGLAHVHTLHSYLVRLRVLKGPSASRQRRWPPKHTVDPTGTLWQNCAEYIETHQSARQTRLENTGIWFIAHATFRRWLVGASASNILFCPGKPGSGKTLLTALAIDRVRRWQQRRRSSNTGLAYFYFSYRKPSPIPKVVLSLLHQLHLQSLSPVDELTELEGHAAKCEHVSFTTVMSALMAVTRRFATTYIVLDALDEYEADVKQDLLRLLTSIKDSPIRLLAFSRPDQTFNILDSSPKLEIFTPKEDVEHYCTVKLRRSRILVSHQDLLDKVISALVDGSERLGIFLPVVLQIDAILQKTSRRQIEDQLEQLPQNLQAAYQDSLTQIKIQKPRLAELAKLTITWLFYSQRPLEMAELLEVLRFLDPVTSDITAPLIMEACMTLVQAGETIAFTHSSVKEFLESTRDAIWDESFVAAQYWAIHPPLVETEATNEVDEWERPPLHLAAANGFIDCVTLLLTKESQCRQDFYGRTVWHHAAMSGNPETMRCLIAFNSGNSKSCPHSSDGLKVDKLGKSPLEYAAKNGNASAFGMLLSMYTSESSSHLRTDAFRAALDEGKTEIVDRVLSEGEDIQYEYLLRATKTGFEDTVRLLIDYGSDVDNPDEDGDSAQHVAAREGQNRMLQFLLLNGAKPHRHDRHGQKALDIVIKMGNAEGVKILLQARAKPEISINNEKFEHFAVAHDQEDIVQLVLAPGADPLAKAWRAAKTGGVEILQNLLKLGLLPDPNSHDGRSLINIARESAQSFILDILQPRGSEVSSLAAYSILTEDAVETAASLHNVVSPDEEAAPQTEAASEATVASDEQVEELSSKISQEEESAARLTTEQLDGASLPMLTLHSINNRRSAPVSAQPTVQDDSEYVRSLDLIHAAVPFLLLSLPIPAGSITLGTIVADPADPLLAYVPKNNTPLFKLVGGDRYELVQSDSQTTKRTKSTSKFAFEVLQQTLSLGETQNRVVETRSTSVVRQQLRNHEQVLSRILHDPLMRQEIFEGAKRIGKEELCMVVGILVATDLHAGRMREYKTAAESGTNSNEAALSETPKAIHQGDKIFAISYRSIKFQQRSVQPVRGGQCTVSEVFVEDYFIPKPHERLS</sequence>
<dbReference type="STRING" id="1380566.A0A179FF98"/>
<dbReference type="Gene3D" id="3.40.50.300">
    <property type="entry name" value="P-loop containing nucleotide triphosphate hydrolases"/>
    <property type="match status" value="1"/>
</dbReference>
<dbReference type="RefSeq" id="XP_022284252.1">
    <property type="nucleotide sequence ID" value="XM_022428456.1"/>
</dbReference>
<dbReference type="InterPro" id="IPR036770">
    <property type="entry name" value="Ankyrin_rpt-contain_sf"/>
</dbReference>
<evidence type="ECO:0000259" key="3">
    <source>
        <dbReference type="Pfam" id="PF24883"/>
    </source>
</evidence>
<evidence type="ECO:0000256" key="2">
    <source>
        <dbReference type="PROSITE-ProRule" id="PRU00023"/>
    </source>
</evidence>
<dbReference type="Pfam" id="PF24883">
    <property type="entry name" value="NPHP3_N"/>
    <property type="match status" value="1"/>
</dbReference>